<protein>
    <submittedName>
        <fullName evidence="4">Helix-turn-helix domain-containing protein</fullName>
    </submittedName>
</protein>
<dbReference type="EMBL" id="JABZEC010000002">
    <property type="protein sequence ID" value="NVY96132.1"/>
    <property type="molecule type" value="Genomic_DNA"/>
</dbReference>
<feature type="domain" description="Mga helix-turn-helix" evidence="3">
    <location>
        <begin position="13"/>
        <end position="75"/>
    </location>
</feature>
<keyword evidence="1" id="KW-0805">Transcription regulation</keyword>
<dbReference type="Pfam" id="PF05043">
    <property type="entry name" value="Mga"/>
    <property type="match status" value="1"/>
</dbReference>
<evidence type="ECO:0000259" key="3">
    <source>
        <dbReference type="Pfam" id="PF05043"/>
    </source>
</evidence>
<dbReference type="Proteomes" id="UP000563523">
    <property type="component" value="Unassembled WGS sequence"/>
</dbReference>
<dbReference type="RefSeq" id="WP_176942291.1">
    <property type="nucleotide sequence ID" value="NZ_JABZEC010000002.1"/>
</dbReference>
<dbReference type="InterPro" id="IPR050661">
    <property type="entry name" value="BglG_antiterminators"/>
</dbReference>
<keyword evidence="2" id="KW-0804">Transcription</keyword>
<proteinExistence type="predicted"/>
<accession>A0A850R671</accession>
<keyword evidence="5" id="KW-1185">Reference proteome</keyword>
<evidence type="ECO:0000313" key="4">
    <source>
        <dbReference type="EMBL" id="NVY96132.1"/>
    </source>
</evidence>
<evidence type="ECO:0000256" key="1">
    <source>
        <dbReference type="ARBA" id="ARBA00023015"/>
    </source>
</evidence>
<evidence type="ECO:0000313" key="5">
    <source>
        <dbReference type="Proteomes" id="UP000563523"/>
    </source>
</evidence>
<organism evidence="4 5">
    <name type="scientific">Bombilactobacillus apium</name>
    <dbReference type="NCBI Taxonomy" id="2675299"/>
    <lineage>
        <taxon>Bacteria</taxon>
        <taxon>Bacillati</taxon>
        <taxon>Bacillota</taxon>
        <taxon>Bacilli</taxon>
        <taxon>Lactobacillales</taxon>
        <taxon>Lactobacillaceae</taxon>
        <taxon>Bombilactobacillus</taxon>
    </lineage>
</organism>
<reference evidence="4 5" key="1">
    <citation type="submission" date="2020-06" db="EMBL/GenBank/DDBJ databases">
        <authorList>
            <person name="Kang J."/>
        </authorList>
    </citation>
    <scope>NUCLEOTIDE SEQUENCE [LARGE SCALE GENOMIC DNA]</scope>
    <source>
        <strain evidence="4 5">DCY120</strain>
    </source>
</reference>
<dbReference type="InterPro" id="IPR007737">
    <property type="entry name" value="Mga_HTH"/>
</dbReference>
<comment type="caution">
    <text evidence="4">The sequence shown here is derived from an EMBL/GenBank/DDBJ whole genome shotgun (WGS) entry which is preliminary data.</text>
</comment>
<dbReference type="PANTHER" id="PTHR30185:SF18">
    <property type="entry name" value="TRANSCRIPTIONAL REGULATOR MTLR"/>
    <property type="match status" value="1"/>
</dbReference>
<dbReference type="PANTHER" id="PTHR30185">
    <property type="entry name" value="CRYPTIC BETA-GLUCOSIDE BGL OPERON ANTITERMINATOR"/>
    <property type="match status" value="1"/>
</dbReference>
<dbReference type="AlphaFoldDB" id="A0A850R671"/>
<gene>
    <name evidence="4" type="ORF">HU830_02910</name>
</gene>
<name>A0A850R671_9LACO</name>
<evidence type="ECO:0000256" key="2">
    <source>
        <dbReference type="ARBA" id="ARBA00023163"/>
    </source>
</evidence>
<sequence length="163" mass="18460">MNAKQLPSNQIRKYQILARLLQGEHLSYQRLATDYYVGRSSIAHDIVFIKSELAQDQLSLTYDNSGTYLAGEELETQKIINRIVMKILAHPPLQSLLTWYLDPKLLQKVRAILSKKIKTWDLEVPENLLNDLIISTAILLDRGQQGYPLDLPTGAPTTSSLTN</sequence>